<evidence type="ECO:0000313" key="1">
    <source>
        <dbReference type="EMBL" id="CUH78008.1"/>
    </source>
</evidence>
<dbReference type="AlphaFoldDB" id="A0A0P1G8S4"/>
<dbReference type="InterPro" id="IPR029058">
    <property type="entry name" value="AB_hydrolase_fold"/>
</dbReference>
<name>A0A0P1G8S4_9RHOB</name>
<dbReference type="Pfam" id="PF05990">
    <property type="entry name" value="DUF900"/>
    <property type="match status" value="1"/>
</dbReference>
<dbReference type="EMBL" id="CYSD01000024">
    <property type="protein sequence ID" value="CUH78008.1"/>
    <property type="molecule type" value="Genomic_DNA"/>
</dbReference>
<evidence type="ECO:0008006" key="3">
    <source>
        <dbReference type="Google" id="ProtNLM"/>
    </source>
</evidence>
<proteinExistence type="predicted"/>
<gene>
    <name evidence="1" type="ORF">TRM7557_01681</name>
</gene>
<reference evidence="1 2" key="1">
    <citation type="submission" date="2015-09" db="EMBL/GenBank/DDBJ databases">
        <authorList>
            <consortium name="Swine Surveillance"/>
        </authorList>
    </citation>
    <scope>NUCLEOTIDE SEQUENCE [LARGE SCALE GENOMIC DNA]</scope>
    <source>
        <strain evidence="1 2">CECT 7557</strain>
    </source>
</reference>
<evidence type="ECO:0000313" key="2">
    <source>
        <dbReference type="Proteomes" id="UP000052022"/>
    </source>
</evidence>
<sequence length="310" mass="34175">MAVIRMNAQGDKAVAHGRPVELEAVLEAEAQNTGPVVVMIHGFKYEPGNPYHCPHRHILSLDPDHLPWRAPSWPRHLGFGLGHADEGLAIAFGWNARGGFSAALGRTRAAGSALASVVNRIHTVAPHRPVHIIGHSLGTKVALDALSDLPAGAVDRIISLTGAMYRSQAEAALNTPAGRSLEFFNVTTRENDPFDFLFERLAARPTRGDLAIGHGLQAPNAVTLQLDCLQTLEHLRQMGHDIGLPEHRICHWSSYMRPGALRFYKRLIRKTDRNPLAQLQQIQPDRPAPRWSRLLNPGPLPAPMPIWQRI</sequence>
<dbReference type="SUPFAM" id="SSF53474">
    <property type="entry name" value="alpha/beta-Hydrolases"/>
    <property type="match status" value="1"/>
</dbReference>
<dbReference type="OrthoDB" id="7303283at2"/>
<keyword evidence="2" id="KW-1185">Reference proteome</keyword>
<dbReference type="Proteomes" id="UP000052022">
    <property type="component" value="Unassembled WGS sequence"/>
</dbReference>
<protein>
    <recommendedName>
        <fullName evidence="3">Alpha/beta hydrolase family protein</fullName>
    </recommendedName>
</protein>
<dbReference type="Gene3D" id="3.40.50.1820">
    <property type="entry name" value="alpha/beta hydrolase"/>
    <property type="match status" value="1"/>
</dbReference>
<accession>A0A0P1G8S4</accession>
<dbReference type="RefSeq" id="WP_058289769.1">
    <property type="nucleotide sequence ID" value="NZ_CYSD01000024.1"/>
</dbReference>
<dbReference type="STRING" id="928856.SAMN04488049_10645"/>
<dbReference type="InterPro" id="IPR010297">
    <property type="entry name" value="DUF900_hydrolase"/>
</dbReference>
<organism evidence="1 2">
    <name type="scientific">Tritonibacter multivorans</name>
    <dbReference type="NCBI Taxonomy" id="928856"/>
    <lineage>
        <taxon>Bacteria</taxon>
        <taxon>Pseudomonadati</taxon>
        <taxon>Pseudomonadota</taxon>
        <taxon>Alphaproteobacteria</taxon>
        <taxon>Rhodobacterales</taxon>
        <taxon>Paracoccaceae</taxon>
        <taxon>Tritonibacter</taxon>
    </lineage>
</organism>